<feature type="transmembrane region" description="Helical" evidence="1">
    <location>
        <begin position="14"/>
        <end position="36"/>
    </location>
</feature>
<organism evidence="2 3">
    <name type="scientific">Brooklawnia propionicigenes</name>
    <dbReference type="NCBI Taxonomy" id="3041175"/>
    <lineage>
        <taxon>Bacteria</taxon>
        <taxon>Bacillati</taxon>
        <taxon>Actinomycetota</taxon>
        <taxon>Actinomycetes</taxon>
        <taxon>Propionibacteriales</taxon>
        <taxon>Propionibacteriaceae</taxon>
        <taxon>Brooklawnia</taxon>
    </lineage>
</organism>
<dbReference type="AlphaFoldDB" id="A0AAN0KEN2"/>
<sequence length="96" mass="9850">MQILAQLMEGAGEVLVYAVILGAGLPALFAVGVWALSFGARGVDDVVEHHPHPVAKVFAGACFAVVVLAILAGIGIIVGHGFGVTLQFGWPVFVAK</sequence>
<evidence type="ECO:0000256" key="1">
    <source>
        <dbReference type="SAM" id="Phobius"/>
    </source>
</evidence>
<proteinExistence type="predicted"/>
<dbReference type="Proteomes" id="UP001431656">
    <property type="component" value="Chromosome"/>
</dbReference>
<name>A0AAN0KEN2_9ACTN</name>
<dbReference type="RefSeq" id="WP_286267314.1">
    <property type="nucleotide sequence ID" value="NZ_AP028056.1"/>
</dbReference>
<evidence type="ECO:0000313" key="3">
    <source>
        <dbReference type="Proteomes" id="UP001431656"/>
    </source>
</evidence>
<accession>A0AAN0KEN2</accession>
<keyword evidence="3" id="KW-1185">Reference proteome</keyword>
<protein>
    <submittedName>
        <fullName evidence="2">Uncharacterized protein</fullName>
    </submittedName>
</protein>
<dbReference type="EMBL" id="AP028056">
    <property type="protein sequence ID" value="BEH01253.1"/>
    <property type="molecule type" value="Genomic_DNA"/>
</dbReference>
<dbReference type="KEGG" id="broo:brsh051_05340"/>
<keyword evidence="1" id="KW-1133">Transmembrane helix</keyword>
<reference evidence="2" key="1">
    <citation type="journal article" date="2024" name="Int. J. Syst. Evol. Microbiol.">
        <title>Brooklawnia propionicigenes sp. nov., a facultatively anaerobic, propionate-producing bacterium isolated from a methanogenic reactor treating waste from cattle farms.</title>
        <authorList>
            <person name="Akita Y."/>
            <person name="Ueki A."/>
            <person name="Tonouchi A."/>
            <person name="Sugawara Y."/>
            <person name="Honma S."/>
            <person name="Kaku N."/>
            <person name="Ueki K."/>
        </authorList>
    </citation>
    <scope>NUCLEOTIDE SEQUENCE</scope>
    <source>
        <strain evidence="2">SH051</strain>
    </source>
</reference>
<feature type="transmembrane region" description="Helical" evidence="1">
    <location>
        <begin position="57"/>
        <end position="82"/>
    </location>
</feature>
<keyword evidence="1" id="KW-0472">Membrane</keyword>
<keyword evidence="1" id="KW-0812">Transmembrane</keyword>
<gene>
    <name evidence="2" type="ORF">brsh051_05340</name>
</gene>
<evidence type="ECO:0000313" key="2">
    <source>
        <dbReference type="EMBL" id="BEH01253.1"/>
    </source>
</evidence>